<accession>A0AAD7X8G4</accession>
<protein>
    <submittedName>
        <fullName evidence="1">Uncharacterized protein</fullName>
    </submittedName>
</protein>
<gene>
    <name evidence="1" type="ORF">ONZ51_g6318</name>
</gene>
<evidence type="ECO:0000313" key="2">
    <source>
        <dbReference type="Proteomes" id="UP001215151"/>
    </source>
</evidence>
<dbReference type="EMBL" id="JAPEVG010000149">
    <property type="protein sequence ID" value="KAJ8480955.1"/>
    <property type="molecule type" value="Genomic_DNA"/>
</dbReference>
<comment type="caution">
    <text evidence="1">The sequence shown here is derived from an EMBL/GenBank/DDBJ whole genome shotgun (WGS) entry which is preliminary data.</text>
</comment>
<sequence length="157" mass="17657">MHILNWRSLRHLRNDDTRSPQLLAGRIINLYDPPTPRTVGSSLKWQNVLEGYSFFLHEYPPTHPFISLLDELSAICKTHYEQLPVESLIEAAHKGTLESVCVDGIVAVDGLPSLAPPLNTHRAILAAFDKSLPELEKLEDQLLQYTSISTSFTLDLI</sequence>
<evidence type="ECO:0000313" key="1">
    <source>
        <dbReference type="EMBL" id="KAJ8480955.1"/>
    </source>
</evidence>
<name>A0AAD7X8G4_9APHY</name>
<dbReference type="AlphaFoldDB" id="A0AAD7X8G4"/>
<proteinExistence type="predicted"/>
<reference evidence="1" key="1">
    <citation type="submission" date="2022-11" db="EMBL/GenBank/DDBJ databases">
        <title>Genome Sequence of Cubamyces cubensis.</title>
        <authorList>
            <person name="Buettner E."/>
        </authorList>
    </citation>
    <scope>NUCLEOTIDE SEQUENCE</scope>
    <source>
        <strain evidence="1">MPL-01</strain>
    </source>
</reference>
<organism evidence="1 2">
    <name type="scientific">Trametes cubensis</name>
    <dbReference type="NCBI Taxonomy" id="1111947"/>
    <lineage>
        <taxon>Eukaryota</taxon>
        <taxon>Fungi</taxon>
        <taxon>Dikarya</taxon>
        <taxon>Basidiomycota</taxon>
        <taxon>Agaricomycotina</taxon>
        <taxon>Agaricomycetes</taxon>
        <taxon>Polyporales</taxon>
        <taxon>Polyporaceae</taxon>
        <taxon>Trametes</taxon>
    </lineage>
</organism>
<keyword evidence="2" id="KW-1185">Reference proteome</keyword>
<dbReference type="Proteomes" id="UP001215151">
    <property type="component" value="Unassembled WGS sequence"/>
</dbReference>